<dbReference type="Proteomes" id="UP000595170">
    <property type="component" value="Segment"/>
</dbReference>
<proteinExistence type="predicted"/>
<name>A0A7T3PGY0_9CAUD</name>
<gene>
    <name evidence="1" type="ORF">AchV4_0059</name>
</gene>
<sequence>MSTLRLERLTRYAIDGQTFTTVKAAREHVDNEAAAILQSMLHIHDGRHSKAIAAIESVLTDPARRARLAALLAAEFDLDDLEQ</sequence>
<evidence type="ECO:0000313" key="2">
    <source>
        <dbReference type="Proteomes" id="UP000595170"/>
    </source>
</evidence>
<organism evidence="1 2">
    <name type="scientific">Achromobacter phage vB_AchrS_AchV4</name>
    <dbReference type="NCBI Taxonomy" id="2796514"/>
    <lineage>
        <taxon>Viruses</taxon>
        <taxon>Duplodnaviria</taxon>
        <taxon>Heunggongvirae</taxon>
        <taxon>Uroviricota</taxon>
        <taxon>Caudoviricetes</taxon>
        <taxon>Casjensviridae</taxon>
        <taxon>Gediminasvirus</taxon>
        <taxon>Gediminasvirus AchV4</taxon>
    </lineage>
</organism>
<keyword evidence="2" id="KW-1185">Reference proteome</keyword>
<dbReference type="EMBL" id="MW269554">
    <property type="protein sequence ID" value="QPZ53299.1"/>
    <property type="molecule type" value="Genomic_DNA"/>
</dbReference>
<accession>A0A7T3PGY0</accession>
<reference evidence="1 2" key="1">
    <citation type="submission" date="2020-11" db="EMBL/GenBank/DDBJ databases">
        <title>Complete Genome Sequence of Achromobacter phage vB_AchrS_AchV4.</title>
        <authorList>
            <person name="Kaliniene L."/>
            <person name="Noreika A."/>
            <person name="Meskys R."/>
        </authorList>
    </citation>
    <scope>NUCLEOTIDE SEQUENCE [LARGE SCALE GENOMIC DNA]</scope>
</reference>
<evidence type="ECO:0000313" key="1">
    <source>
        <dbReference type="EMBL" id="QPZ53299.1"/>
    </source>
</evidence>
<protein>
    <submittedName>
        <fullName evidence="1">Uncharacterized protein</fullName>
    </submittedName>
</protein>